<feature type="compositionally biased region" description="Basic and acidic residues" evidence="1">
    <location>
        <begin position="124"/>
        <end position="140"/>
    </location>
</feature>
<accession>A0A9D9DPW9</accession>
<feature type="transmembrane region" description="Helical" evidence="2">
    <location>
        <begin position="6"/>
        <end position="39"/>
    </location>
</feature>
<organism evidence="3 4">
    <name type="scientific">Candidatus Egerieousia excrementavium</name>
    <dbReference type="NCBI Taxonomy" id="2840778"/>
    <lineage>
        <taxon>Bacteria</taxon>
        <taxon>Pseudomonadati</taxon>
        <taxon>Bacteroidota</taxon>
        <taxon>Bacteroidia</taxon>
        <taxon>Bacteroidales</taxon>
        <taxon>Candidatus Egerieousia</taxon>
    </lineage>
</organism>
<dbReference type="AlphaFoldDB" id="A0A9D9DPW9"/>
<feature type="transmembrane region" description="Helical" evidence="2">
    <location>
        <begin position="73"/>
        <end position="92"/>
    </location>
</feature>
<dbReference type="GO" id="GO:0005886">
    <property type="term" value="C:plasma membrane"/>
    <property type="evidence" value="ECO:0007669"/>
    <property type="project" value="TreeGrafter"/>
</dbReference>
<dbReference type="PANTHER" id="PTHR35813:SF1">
    <property type="entry name" value="INNER MEMBRANE PROTEIN YBAN"/>
    <property type="match status" value="1"/>
</dbReference>
<comment type="caution">
    <text evidence="3">The sequence shown here is derived from an EMBL/GenBank/DDBJ whole genome shotgun (WGS) entry which is preliminary data.</text>
</comment>
<proteinExistence type="predicted"/>
<reference evidence="3" key="2">
    <citation type="journal article" date="2021" name="PeerJ">
        <title>Extensive microbial diversity within the chicken gut microbiome revealed by metagenomics and culture.</title>
        <authorList>
            <person name="Gilroy R."/>
            <person name="Ravi A."/>
            <person name="Getino M."/>
            <person name="Pursley I."/>
            <person name="Horton D.L."/>
            <person name="Alikhan N.F."/>
            <person name="Baker D."/>
            <person name="Gharbi K."/>
            <person name="Hall N."/>
            <person name="Watson M."/>
            <person name="Adriaenssens E.M."/>
            <person name="Foster-Nyarko E."/>
            <person name="Jarju S."/>
            <person name="Secka A."/>
            <person name="Antonio M."/>
            <person name="Oren A."/>
            <person name="Chaudhuri R.R."/>
            <person name="La Ragione R."/>
            <person name="Hildebrand F."/>
            <person name="Pallen M.J."/>
        </authorList>
    </citation>
    <scope>NUCLEOTIDE SEQUENCE</scope>
    <source>
        <strain evidence="3">15467</strain>
    </source>
</reference>
<dbReference type="Pfam" id="PF04304">
    <property type="entry name" value="DUF454"/>
    <property type="match status" value="1"/>
</dbReference>
<evidence type="ECO:0000313" key="4">
    <source>
        <dbReference type="Proteomes" id="UP000823635"/>
    </source>
</evidence>
<keyword evidence="2" id="KW-0812">Transmembrane</keyword>
<protein>
    <submittedName>
        <fullName evidence="3">YbaN family protein</fullName>
    </submittedName>
</protein>
<keyword evidence="2" id="KW-0472">Membrane</keyword>
<evidence type="ECO:0000313" key="3">
    <source>
        <dbReference type="EMBL" id="MBO8429044.1"/>
    </source>
</evidence>
<keyword evidence="2" id="KW-1133">Transmembrane helix</keyword>
<evidence type="ECO:0000256" key="1">
    <source>
        <dbReference type="SAM" id="MobiDB-lite"/>
    </source>
</evidence>
<dbReference type="InterPro" id="IPR007401">
    <property type="entry name" value="DUF454"/>
</dbReference>
<gene>
    <name evidence="3" type="ORF">IAC68_03805</name>
</gene>
<feature type="region of interest" description="Disordered" evidence="1">
    <location>
        <begin position="121"/>
        <end position="140"/>
    </location>
</feature>
<evidence type="ECO:0000256" key="2">
    <source>
        <dbReference type="SAM" id="Phobius"/>
    </source>
</evidence>
<dbReference type="EMBL" id="JADINB010000084">
    <property type="protein sequence ID" value="MBO8429044.1"/>
    <property type="molecule type" value="Genomic_DNA"/>
</dbReference>
<name>A0A9D9DPW9_9BACT</name>
<sequence>MYRNIYIFFAWICVGAAFLGIFLPLMPTTPFLLLAVFLYMRSSKGGIKMILRNRYLAPYIRSYFAREGIPAPILARTLVMLWCSMAICIAIAHGRPLIQIVLLAIAAGVSVHLYCRRNGRKPAGKKECRRNVRRRDLPHS</sequence>
<feature type="transmembrane region" description="Helical" evidence="2">
    <location>
        <begin position="98"/>
        <end position="115"/>
    </location>
</feature>
<dbReference type="Proteomes" id="UP000823635">
    <property type="component" value="Unassembled WGS sequence"/>
</dbReference>
<dbReference type="PANTHER" id="PTHR35813">
    <property type="entry name" value="INNER MEMBRANE PROTEIN YBAN"/>
    <property type="match status" value="1"/>
</dbReference>
<reference evidence="3" key="1">
    <citation type="submission" date="2020-10" db="EMBL/GenBank/DDBJ databases">
        <authorList>
            <person name="Gilroy R."/>
        </authorList>
    </citation>
    <scope>NUCLEOTIDE SEQUENCE</scope>
    <source>
        <strain evidence="3">15467</strain>
    </source>
</reference>